<dbReference type="InterPro" id="IPR017907">
    <property type="entry name" value="Znf_RING_CS"/>
</dbReference>
<evidence type="ECO:0000256" key="4">
    <source>
        <dbReference type="PROSITE-ProRule" id="PRU00175"/>
    </source>
</evidence>
<dbReference type="InterPro" id="IPR001841">
    <property type="entry name" value="Znf_RING"/>
</dbReference>
<dbReference type="Gene3D" id="3.30.40.10">
    <property type="entry name" value="Zinc/RING finger domain, C3HC4 (zinc finger)"/>
    <property type="match status" value="1"/>
</dbReference>
<dbReference type="SUPFAM" id="SSF57850">
    <property type="entry name" value="RING/U-box"/>
    <property type="match status" value="1"/>
</dbReference>
<keyword evidence="2 4" id="KW-0863">Zinc-finger</keyword>
<evidence type="ECO:0000256" key="2">
    <source>
        <dbReference type="ARBA" id="ARBA00022771"/>
    </source>
</evidence>
<dbReference type="PROSITE" id="PS00518">
    <property type="entry name" value="ZF_RING_1"/>
    <property type="match status" value="1"/>
</dbReference>
<evidence type="ECO:0000259" key="6">
    <source>
        <dbReference type="PROSITE" id="PS51301"/>
    </source>
</evidence>
<dbReference type="SMART" id="SM00184">
    <property type="entry name" value="RING"/>
    <property type="match status" value="1"/>
</dbReference>
<protein>
    <submittedName>
        <fullName evidence="7">Kila-N-RING finger protein</fullName>
    </submittedName>
</protein>
<dbReference type="InterPro" id="IPR013083">
    <property type="entry name" value="Znf_RING/FYVE/PHD"/>
</dbReference>
<feature type="domain" description="RING-type" evidence="5">
    <location>
        <begin position="181"/>
        <end position="233"/>
    </location>
</feature>
<accession>A0A223FN05</accession>
<dbReference type="PROSITE" id="PS50089">
    <property type="entry name" value="ZF_RING_2"/>
    <property type="match status" value="1"/>
</dbReference>
<reference evidence="7" key="1">
    <citation type="journal article" date="2017" name="Virus Genes">
        <title>Two novel poxviruses with unusual genome rearrangements: NY_014 and Murmansk.</title>
        <authorList>
            <person name="Smithson C."/>
            <person name="Meyer H."/>
            <person name="Gigante C.M."/>
            <person name="Gao J."/>
            <person name="Zhao H."/>
            <person name="Batra D."/>
            <person name="Damon I."/>
            <person name="Upton C."/>
            <person name="Li Y."/>
        </authorList>
    </citation>
    <scope>NUCLEOTIDE SEQUENCE [LARGE SCALE GENOMIC DNA]</scope>
    <source>
        <strain evidence="7">LEIV-11411</strain>
    </source>
</reference>
<dbReference type="GO" id="GO:0008270">
    <property type="term" value="F:zinc ion binding"/>
    <property type="evidence" value="ECO:0007669"/>
    <property type="project" value="UniProtKB-KW"/>
</dbReference>
<dbReference type="EMBL" id="MF001304">
    <property type="protein sequence ID" value="AST09371.1"/>
    <property type="molecule type" value="Genomic_DNA"/>
</dbReference>
<dbReference type="OrthoDB" id="16963at10239"/>
<evidence type="ECO:0000313" key="8">
    <source>
        <dbReference type="Proteomes" id="UP000217350"/>
    </source>
</evidence>
<keyword evidence="8" id="KW-1185">Reference proteome</keyword>
<evidence type="ECO:0000259" key="5">
    <source>
        <dbReference type="PROSITE" id="PS50089"/>
    </source>
</evidence>
<dbReference type="PROSITE" id="PS51301">
    <property type="entry name" value="KILA_N"/>
    <property type="match status" value="1"/>
</dbReference>
<gene>
    <name evidence="7" type="ORF">Murmansk-176</name>
</gene>
<proteinExistence type="predicted"/>
<organism evidence="7">
    <name type="scientific">Murmansk poxvirus</name>
    <dbReference type="NCBI Taxonomy" id="2025359"/>
    <lineage>
        <taxon>Viruses</taxon>
        <taxon>Varidnaviria</taxon>
        <taxon>Bamfordvirae</taxon>
        <taxon>Nucleocytoviricota</taxon>
        <taxon>Pokkesviricetes</taxon>
        <taxon>Chitovirales</taxon>
        <taxon>Poxviridae</taxon>
        <taxon>Chordopoxvirinae</taxon>
        <taxon>Centapoxvirus</taxon>
        <taxon>Centapoxvirus microtuspox</taxon>
        <taxon>Murmansk microtuspox virus</taxon>
    </lineage>
</organism>
<name>A0A223FN05_9POXV</name>
<dbReference type="InterPro" id="IPR018004">
    <property type="entry name" value="KilA/APSES_HTH"/>
</dbReference>
<evidence type="ECO:0000313" key="7">
    <source>
        <dbReference type="EMBL" id="AST09371.1"/>
    </source>
</evidence>
<keyword evidence="3" id="KW-0862">Zinc</keyword>
<evidence type="ECO:0000256" key="1">
    <source>
        <dbReference type="ARBA" id="ARBA00022723"/>
    </source>
</evidence>
<keyword evidence="1" id="KW-0479">Metal-binding</keyword>
<dbReference type="Proteomes" id="UP000217350">
    <property type="component" value="Segment"/>
</dbReference>
<sequence>MASFTIDHYNGFYRLSRYGISFWLTNSVYINIYSFCDNDQYKAWRSLEKTNTLIQEISNDVKTPPESLIYKVNSKKNPNINGIYMHYHLVTDLIRIVKPEIHKYVSSMRLEFELLFIYFDNFILNTKWSRIHNNALESILTILNEGDNEVIENKYKKLLRSFPNNVKENMEIYNNCKDEECNICMERVYSKPYINREFCILSSCNHVFCIECATKWHKECKYNHLEHRCAVCRRHYSDLTYSWKLKK</sequence>
<dbReference type="InterPro" id="IPR017880">
    <property type="entry name" value="KilA_N"/>
</dbReference>
<feature type="domain" description="KilA-N" evidence="6">
    <location>
        <begin position="11"/>
        <end position="112"/>
    </location>
</feature>
<evidence type="ECO:0000256" key="3">
    <source>
        <dbReference type="ARBA" id="ARBA00022833"/>
    </source>
</evidence>
<dbReference type="Pfam" id="PF04383">
    <property type="entry name" value="KilA-N"/>
    <property type="match status" value="1"/>
</dbReference>